<organism evidence="6 7">
    <name type="scientific">Armatimonas rosea</name>
    <dbReference type="NCBI Taxonomy" id="685828"/>
    <lineage>
        <taxon>Bacteria</taxon>
        <taxon>Bacillati</taxon>
        <taxon>Armatimonadota</taxon>
        <taxon>Armatimonadia</taxon>
        <taxon>Armatimonadales</taxon>
        <taxon>Armatimonadaceae</taxon>
        <taxon>Armatimonas</taxon>
    </lineage>
</organism>
<dbReference type="Proteomes" id="UP000520814">
    <property type="component" value="Unassembled WGS sequence"/>
</dbReference>
<evidence type="ECO:0000259" key="5">
    <source>
        <dbReference type="PROSITE" id="PS50893"/>
    </source>
</evidence>
<dbReference type="Pfam" id="PF00005">
    <property type="entry name" value="ABC_tran"/>
    <property type="match status" value="1"/>
</dbReference>
<reference evidence="6 7" key="1">
    <citation type="submission" date="2020-08" db="EMBL/GenBank/DDBJ databases">
        <title>Genomic Encyclopedia of Type Strains, Phase IV (KMG-IV): sequencing the most valuable type-strain genomes for metagenomic binning, comparative biology and taxonomic classification.</title>
        <authorList>
            <person name="Goeker M."/>
        </authorList>
    </citation>
    <scope>NUCLEOTIDE SEQUENCE [LARGE SCALE GENOMIC DNA]</scope>
    <source>
        <strain evidence="6 7">DSM 23562</strain>
    </source>
</reference>
<dbReference type="EMBL" id="JACHGW010000001">
    <property type="protein sequence ID" value="MBB6049546.1"/>
    <property type="molecule type" value="Genomic_DNA"/>
</dbReference>
<name>A0A7W9W5Y1_ARMRO</name>
<dbReference type="CDD" id="cd03230">
    <property type="entry name" value="ABC_DR_subfamily_A"/>
    <property type="match status" value="1"/>
</dbReference>
<evidence type="ECO:0000313" key="7">
    <source>
        <dbReference type="Proteomes" id="UP000520814"/>
    </source>
</evidence>
<proteinExistence type="inferred from homology"/>
<evidence type="ECO:0000313" key="6">
    <source>
        <dbReference type="EMBL" id="MBB6049546.1"/>
    </source>
</evidence>
<dbReference type="InterPro" id="IPR027417">
    <property type="entry name" value="P-loop_NTPase"/>
</dbReference>
<dbReference type="GO" id="GO:0016887">
    <property type="term" value="F:ATP hydrolysis activity"/>
    <property type="evidence" value="ECO:0007669"/>
    <property type="project" value="InterPro"/>
</dbReference>
<evidence type="ECO:0000256" key="2">
    <source>
        <dbReference type="ARBA" id="ARBA00022448"/>
    </source>
</evidence>
<dbReference type="SMART" id="SM00382">
    <property type="entry name" value="AAA"/>
    <property type="match status" value="1"/>
</dbReference>
<dbReference type="PANTHER" id="PTHR43335">
    <property type="entry name" value="ABC TRANSPORTER, ATP-BINDING PROTEIN"/>
    <property type="match status" value="1"/>
</dbReference>
<evidence type="ECO:0000256" key="1">
    <source>
        <dbReference type="ARBA" id="ARBA00005417"/>
    </source>
</evidence>
<comment type="similarity">
    <text evidence="1">Belongs to the ABC transporter superfamily.</text>
</comment>
<evidence type="ECO:0000256" key="4">
    <source>
        <dbReference type="ARBA" id="ARBA00022840"/>
    </source>
</evidence>
<dbReference type="GO" id="GO:0005524">
    <property type="term" value="F:ATP binding"/>
    <property type="evidence" value="ECO:0007669"/>
    <property type="project" value="UniProtKB-KW"/>
</dbReference>
<comment type="caution">
    <text evidence="6">The sequence shown here is derived from an EMBL/GenBank/DDBJ whole genome shotgun (WGS) entry which is preliminary data.</text>
</comment>
<keyword evidence="3" id="KW-0547">Nucleotide-binding</keyword>
<dbReference type="PANTHER" id="PTHR43335:SF2">
    <property type="entry name" value="ABC TRANSPORTER, ATP-BINDING PROTEIN"/>
    <property type="match status" value="1"/>
</dbReference>
<dbReference type="PROSITE" id="PS50893">
    <property type="entry name" value="ABC_TRANSPORTER_2"/>
    <property type="match status" value="1"/>
</dbReference>
<keyword evidence="4 6" id="KW-0067">ATP-binding</keyword>
<feature type="domain" description="ABC transporter" evidence="5">
    <location>
        <begin position="8"/>
        <end position="238"/>
    </location>
</feature>
<protein>
    <submittedName>
        <fullName evidence="6">ABC-2 type transport system ATP-binding protein</fullName>
    </submittedName>
</protein>
<dbReference type="InterPro" id="IPR003439">
    <property type="entry name" value="ABC_transporter-like_ATP-bd"/>
</dbReference>
<dbReference type="SUPFAM" id="SSF52540">
    <property type="entry name" value="P-loop containing nucleoside triphosphate hydrolases"/>
    <property type="match status" value="1"/>
</dbReference>
<dbReference type="RefSeq" id="WP_184193144.1">
    <property type="nucleotide sequence ID" value="NZ_JACHGW010000001.1"/>
</dbReference>
<gene>
    <name evidence="6" type="ORF">HNQ39_001308</name>
</gene>
<accession>A0A7W9W5Y1</accession>
<dbReference type="Gene3D" id="3.40.50.300">
    <property type="entry name" value="P-loop containing nucleotide triphosphate hydrolases"/>
    <property type="match status" value="1"/>
</dbReference>
<keyword evidence="7" id="KW-1185">Reference proteome</keyword>
<sequence length="309" mass="33250">MPDTIPIAAVSDLTVRYGAKTVLDQFSLEIPEGCVGLLGPNGAGKTTLIKTLLGFVTPQAGRAQVMGLDVATQGKSIRQKIGLMPEQDCHIPGMNAVTFVAYAGEMAGMPPEQAIRRAHEVLEWCSLGEARYRNVETYSTGMRQRVKLAQALVHGPKLLFLDEPTNGLDPAGRDEMLELVRDVSHGKGLSVVVCSHLLPDIEKTCDTVVVMRRGEVVRQGPIATLKQTGGVQFDVELRLFSDGFVGAMQERGASLVSQLGSSCRFALPETEPAPHRLIFEAAVASAAQVRGFRPAERSLEDVFLEAVSG</sequence>
<evidence type="ECO:0000256" key="3">
    <source>
        <dbReference type="ARBA" id="ARBA00022741"/>
    </source>
</evidence>
<dbReference type="AlphaFoldDB" id="A0A7W9W5Y1"/>
<keyword evidence="2" id="KW-0813">Transport</keyword>
<dbReference type="InterPro" id="IPR003593">
    <property type="entry name" value="AAA+_ATPase"/>
</dbReference>